<sequence>MGAPDAALLSKQPSNMKKNILKILLPVLLLAVFLTGFALGRDSWQLPSEKNLQNTELSKPPGADFSLFWDVWNLIEAKFVNRDELNRQKMIYGAISGLVNSLSDPYSVFLTPDESANFKDELEGHFEGIGVEIGVQAGVLTVIAPLEGTPAKQAGLQAGDQILEVDGQATNDLSLDEAVAKIKGPKGTEVNLTILKKDQTETRQVKIVRDVIDVPVLKLEMNNNYAYVRLYDFTANINSEFKKVASQILQSDAGGIILDLRDNPGGYLERAVDLAGWFLPS</sequence>
<dbReference type="InterPro" id="IPR029045">
    <property type="entry name" value="ClpP/crotonase-like_dom_sf"/>
</dbReference>
<dbReference type="GO" id="GO:0030288">
    <property type="term" value="C:outer membrane-bounded periplasmic space"/>
    <property type="evidence" value="ECO:0007669"/>
    <property type="project" value="TreeGrafter"/>
</dbReference>
<dbReference type="PROSITE" id="PS50106">
    <property type="entry name" value="PDZ"/>
    <property type="match status" value="1"/>
</dbReference>
<dbReference type="SMART" id="SM00228">
    <property type="entry name" value="PDZ"/>
    <property type="match status" value="1"/>
</dbReference>
<dbReference type="SUPFAM" id="SSF50156">
    <property type="entry name" value="PDZ domain-like"/>
    <property type="match status" value="1"/>
</dbReference>
<dbReference type="CDD" id="cd06782">
    <property type="entry name" value="cpPDZ_CPP-like"/>
    <property type="match status" value="1"/>
</dbReference>
<evidence type="ECO:0000256" key="2">
    <source>
        <dbReference type="ARBA" id="ARBA00022670"/>
    </source>
</evidence>
<dbReference type="InterPro" id="IPR005151">
    <property type="entry name" value="Tail-specific_protease"/>
</dbReference>
<evidence type="ECO:0000256" key="3">
    <source>
        <dbReference type="ARBA" id="ARBA00022801"/>
    </source>
</evidence>
<evidence type="ECO:0000313" key="7">
    <source>
        <dbReference type="Proteomes" id="UP000231086"/>
    </source>
</evidence>
<evidence type="ECO:0000259" key="5">
    <source>
        <dbReference type="PROSITE" id="PS50106"/>
    </source>
</evidence>
<dbReference type="GO" id="GO:0008236">
    <property type="term" value="F:serine-type peptidase activity"/>
    <property type="evidence" value="ECO:0007669"/>
    <property type="project" value="UniProtKB-KW"/>
</dbReference>
<dbReference type="EMBL" id="PFEA01000049">
    <property type="protein sequence ID" value="PJE59637.1"/>
    <property type="molecule type" value="Genomic_DNA"/>
</dbReference>
<name>A0A2M8KI98_9BACT</name>
<protein>
    <recommendedName>
        <fullName evidence="5">PDZ domain-containing protein</fullName>
    </recommendedName>
</protein>
<comment type="caution">
    <text evidence="6">The sequence shown here is derived from an EMBL/GenBank/DDBJ whole genome shotgun (WGS) entry which is preliminary data.</text>
</comment>
<dbReference type="InterPro" id="IPR036034">
    <property type="entry name" value="PDZ_sf"/>
</dbReference>
<organism evidence="6 7">
    <name type="scientific">Candidatus Portnoybacteria bacterium CG10_big_fil_rev_8_21_14_0_10_44_7</name>
    <dbReference type="NCBI Taxonomy" id="1974816"/>
    <lineage>
        <taxon>Bacteria</taxon>
        <taxon>Candidatus Portnoyibacteriota</taxon>
    </lineage>
</organism>
<dbReference type="Gene3D" id="3.90.226.10">
    <property type="entry name" value="2-enoyl-CoA Hydratase, Chain A, domain 1"/>
    <property type="match status" value="1"/>
</dbReference>
<keyword evidence="3" id="KW-0378">Hydrolase</keyword>
<comment type="similarity">
    <text evidence="1">Belongs to the peptidase S41A family.</text>
</comment>
<dbReference type="Pfam" id="PF03572">
    <property type="entry name" value="Peptidase_S41"/>
    <property type="match status" value="1"/>
</dbReference>
<dbReference type="GO" id="GO:0007165">
    <property type="term" value="P:signal transduction"/>
    <property type="evidence" value="ECO:0007669"/>
    <property type="project" value="TreeGrafter"/>
</dbReference>
<dbReference type="GO" id="GO:0004175">
    <property type="term" value="F:endopeptidase activity"/>
    <property type="evidence" value="ECO:0007669"/>
    <property type="project" value="TreeGrafter"/>
</dbReference>
<reference evidence="7" key="1">
    <citation type="submission" date="2017-09" db="EMBL/GenBank/DDBJ databases">
        <title>Depth-based differentiation of microbial function through sediment-hosted aquifers and enrichment of novel symbionts in the deep terrestrial subsurface.</title>
        <authorList>
            <person name="Probst A.J."/>
            <person name="Ladd B."/>
            <person name="Jarett J.K."/>
            <person name="Geller-Mcgrath D.E."/>
            <person name="Sieber C.M.K."/>
            <person name="Emerson J.B."/>
            <person name="Anantharaman K."/>
            <person name="Thomas B.C."/>
            <person name="Malmstrom R."/>
            <person name="Stieglmeier M."/>
            <person name="Klingl A."/>
            <person name="Woyke T."/>
            <person name="Ryan C.M."/>
            <person name="Banfield J.F."/>
        </authorList>
    </citation>
    <scope>NUCLEOTIDE SEQUENCE [LARGE SCALE GENOMIC DNA]</scope>
</reference>
<feature type="non-terminal residue" evidence="6">
    <location>
        <position position="281"/>
    </location>
</feature>
<dbReference type="FunFam" id="2.30.42.10:FF:000063">
    <property type="entry name" value="Peptidase, S41 family"/>
    <property type="match status" value="1"/>
</dbReference>
<gene>
    <name evidence="6" type="ORF">COU85_02575</name>
</gene>
<accession>A0A2M8KI98</accession>
<dbReference type="Pfam" id="PF22694">
    <property type="entry name" value="CtpB_N-like"/>
    <property type="match status" value="1"/>
</dbReference>
<dbReference type="InterPro" id="IPR055210">
    <property type="entry name" value="CtpA/B_N"/>
</dbReference>
<evidence type="ECO:0000313" key="6">
    <source>
        <dbReference type="EMBL" id="PJE59637.1"/>
    </source>
</evidence>
<evidence type="ECO:0000256" key="4">
    <source>
        <dbReference type="ARBA" id="ARBA00022825"/>
    </source>
</evidence>
<dbReference type="Gene3D" id="2.30.42.10">
    <property type="match status" value="1"/>
</dbReference>
<evidence type="ECO:0000256" key="1">
    <source>
        <dbReference type="ARBA" id="ARBA00009179"/>
    </source>
</evidence>
<dbReference type="Gene3D" id="3.30.750.44">
    <property type="match status" value="1"/>
</dbReference>
<dbReference type="GO" id="GO:0006508">
    <property type="term" value="P:proteolysis"/>
    <property type="evidence" value="ECO:0007669"/>
    <property type="project" value="UniProtKB-KW"/>
</dbReference>
<dbReference type="Pfam" id="PF00595">
    <property type="entry name" value="PDZ"/>
    <property type="match status" value="1"/>
</dbReference>
<dbReference type="PANTHER" id="PTHR32060:SF30">
    <property type="entry name" value="CARBOXY-TERMINAL PROCESSING PROTEASE CTPA"/>
    <property type="match status" value="1"/>
</dbReference>
<dbReference type="AlphaFoldDB" id="A0A2M8KI98"/>
<dbReference type="InterPro" id="IPR001478">
    <property type="entry name" value="PDZ"/>
</dbReference>
<dbReference type="PANTHER" id="PTHR32060">
    <property type="entry name" value="TAIL-SPECIFIC PROTEASE"/>
    <property type="match status" value="1"/>
</dbReference>
<dbReference type="SUPFAM" id="SSF52096">
    <property type="entry name" value="ClpP/crotonase"/>
    <property type="match status" value="1"/>
</dbReference>
<feature type="domain" description="PDZ" evidence="5">
    <location>
        <begin position="115"/>
        <end position="183"/>
    </location>
</feature>
<keyword evidence="2" id="KW-0645">Protease</keyword>
<keyword evidence="4" id="KW-0720">Serine protease</keyword>
<proteinExistence type="inferred from homology"/>
<dbReference type="Proteomes" id="UP000231086">
    <property type="component" value="Unassembled WGS sequence"/>
</dbReference>